<proteinExistence type="predicted"/>
<feature type="compositionally biased region" description="Low complexity" evidence="1">
    <location>
        <begin position="161"/>
        <end position="183"/>
    </location>
</feature>
<feature type="chain" id="PRO_5040857104" evidence="3">
    <location>
        <begin position="21"/>
        <end position="387"/>
    </location>
</feature>
<comment type="caution">
    <text evidence="4">The sequence shown here is derived from an EMBL/GenBank/DDBJ whole genome shotgun (WGS) entry which is preliminary data.</text>
</comment>
<sequence>MTACHVLLPLFSFFLTTAYAQQRRNVTVDDTSPLITYTPDASWTVITGDLDAGGSHRLTLDNSASATITYTFASFYFMSVKWPYRVTTLLTIDDQQTMIVDLQDHTVPDVGSGGGTVRSSVVAQHQGTMNMEHTIRVSIPPGDLYAVVDTFIFEIIDPDPTSSNSLSPSSSSTQDPTPTSTTGIPPPSTSDGARVGSESSSSTRTLAIALGVAGPIVALLLLFLVWWFCFRRKKHPADYPISKPVLDLSSPSYLSSDPTSPSWYGGSPETAGPYASVPVSESGGHSGTSRTISPYGPFVPYVPPTPSAPTSGGATSRPSDAYQSGGSVGLRGSDGYDPYDPEHQALSREASTTGATAYTSNASSYREGLSTLAAASVAPLRLAATYK</sequence>
<feature type="compositionally biased region" description="Polar residues" evidence="1">
    <location>
        <begin position="308"/>
        <end position="325"/>
    </location>
</feature>
<organism evidence="4 5">
    <name type="scientific">Agrocybe chaxingu</name>
    <dbReference type="NCBI Taxonomy" id="84603"/>
    <lineage>
        <taxon>Eukaryota</taxon>
        <taxon>Fungi</taxon>
        <taxon>Dikarya</taxon>
        <taxon>Basidiomycota</taxon>
        <taxon>Agaricomycotina</taxon>
        <taxon>Agaricomycetes</taxon>
        <taxon>Agaricomycetidae</taxon>
        <taxon>Agaricales</taxon>
        <taxon>Agaricineae</taxon>
        <taxon>Strophariaceae</taxon>
        <taxon>Agrocybe</taxon>
    </lineage>
</organism>
<protein>
    <submittedName>
        <fullName evidence="4">Uncharacterized protein</fullName>
    </submittedName>
</protein>
<keyword evidence="2" id="KW-0472">Membrane</keyword>
<dbReference type="EMBL" id="JANKHO010001426">
    <property type="protein sequence ID" value="KAJ3501496.1"/>
    <property type="molecule type" value="Genomic_DNA"/>
</dbReference>
<name>A0A9W8JTS8_9AGAR</name>
<accession>A0A9W8JTS8</accession>
<reference evidence="4" key="1">
    <citation type="submission" date="2022-07" db="EMBL/GenBank/DDBJ databases">
        <title>Genome Sequence of Agrocybe chaxingu.</title>
        <authorList>
            <person name="Buettner E."/>
        </authorList>
    </citation>
    <scope>NUCLEOTIDE SEQUENCE</scope>
    <source>
        <strain evidence="4">MP-N11</strain>
    </source>
</reference>
<evidence type="ECO:0000313" key="5">
    <source>
        <dbReference type="Proteomes" id="UP001148786"/>
    </source>
</evidence>
<keyword evidence="2" id="KW-1133">Transmembrane helix</keyword>
<feature type="region of interest" description="Disordered" evidence="1">
    <location>
        <begin position="161"/>
        <end position="198"/>
    </location>
</feature>
<gene>
    <name evidence="4" type="ORF">NLJ89_g9309</name>
</gene>
<feature type="region of interest" description="Disordered" evidence="1">
    <location>
        <begin position="303"/>
        <end position="354"/>
    </location>
</feature>
<dbReference type="Proteomes" id="UP001148786">
    <property type="component" value="Unassembled WGS sequence"/>
</dbReference>
<feature type="signal peptide" evidence="3">
    <location>
        <begin position="1"/>
        <end position="20"/>
    </location>
</feature>
<keyword evidence="2" id="KW-0812">Transmembrane</keyword>
<evidence type="ECO:0000313" key="4">
    <source>
        <dbReference type="EMBL" id="KAJ3501496.1"/>
    </source>
</evidence>
<evidence type="ECO:0000256" key="1">
    <source>
        <dbReference type="SAM" id="MobiDB-lite"/>
    </source>
</evidence>
<keyword evidence="3" id="KW-0732">Signal</keyword>
<dbReference type="OrthoDB" id="3234968at2759"/>
<evidence type="ECO:0000256" key="3">
    <source>
        <dbReference type="SAM" id="SignalP"/>
    </source>
</evidence>
<keyword evidence="5" id="KW-1185">Reference proteome</keyword>
<feature type="transmembrane region" description="Helical" evidence="2">
    <location>
        <begin position="206"/>
        <end position="229"/>
    </location>
</feature>
<dbReference type="AlphaFoldDB" id="A0A9W8JTS8"/>
<evidence type="ECO:0000256" key="2">
    <source>
        <dbReference type="SAM" id="Phobius"/>
    </source>
</evidence>